<feature type="domain" description="PASTA" evidence="3">
    <location>
        <begin position="188"/>
        <end position="268"/>
    </location>
</feature>
<feature type="domain" description="PASTA" evidence="3">
    <location>
        <begin position="116"/>
        <end position="183"/>
    </location>
</feature>
<organism evidence="4 5">
    <name type="scientific">Candidatus Sulfuritelmatomonas gaucii</name>
    <dbReference type="NCBI Taxonomy" id="2043161"/>
    <lineage>
        <taxon>Bacteria</taxon>
        <taxon>Pseudomonadati</taxon>
        <taxon>Acidobacteriota</taxon>
        <taxon>Terriglobia</taxon>
        <taxon>Terriglobales</taxon>
        <taxon>Acidobacteriaceae</taxon>
        <taxon>Candidatus Sulfuritelmatomonas</taxon>
    </lineage>
</organism>
<keyword evidence="2" id="KW-0472">Membrane</keyword>
<keyword evidence="2" id="KW-0812">Transmembrane</keyword>
<dbReference type="PROSITE" id="PS51178">
    <property type="entry name" value="PASTA"/>
    <property type="match status" value="3"/>
</dbReference>
<dbReference type="Pfam" id="PF03793">
    <property type="entry name" value="PASTA"/>
    <property type="match status" value="3"/>
</dbReference>
<dbReference type="Gene3D" id="3.30.10.20">
    <property type="match status" value="3"/>
</dbReference>
<reference evidence="5" key="1">
    <citation type="submission" date="2018-02" db="EMBL/GenBank/DDBJ databases">
        <authorList>
            <person name="Hausmann B."/>
        </authorList>
    </citation>
    <scope>NUCLEOTIDE SEQUENCE [LARGE SCALE GENOMIC DNA]</scope>
    <source>
        <strain evidence="5">Peat soil MAG SbA5</strain>
    </source>
</reference>
<dbReference type="AlphaFoldDB" id="A0A2N9LBA8"/>
<dbReference type="SMART" id="SM00740">
    <property type="entry name" value="PASTA"/>
    <property type="match status" value="3"/>
</dbReference>
<dbReference type="EMBL" id="OKRB01000085">
    <property type="protein sequence ID" value="SPE20255.1"/>
    <property type="molecule type" value="Genomic_DNA"/>
</dbReference>
<proteinExistence type="predicted"/>
<feature type="domain" description="PASTA" evidence="3">
    <location>
        <begin position="49"/>
        <end position="113"/>
    </location>
</feature>
<feature type="transmembrane region" description="Helical" evidence="2">
    <location>
        <begin position="21"/>
        <end position="47"/>
    </location>
</feature>
<feature type="region of interest" description="Disordered" evidence="1">
    <location>
        <begin position="228"/>
        <end position="268"/>
    </location>
</feature>
<name>A0A2N9LBA8_9BACT</name>
<sequence>MKNLVIRWQPGTMSMRPIARFFRIAWLLMLLVAVALTAAIITMHFAIHGAEVQVPSLKGMTIVEARSVTAGLGINLDVDNRYYSGDVAAGHILSQSPPPGTEVRREWQVRVSESLGPQKVDVPDTVGDNERVAELQLRRAGLEVGDIARLPDAAAAEGTVLAQDPPPHAMGIEQPSVNLLVAAPDDEAPDGYVMPDFAGWPVVSAQAALAKVGIKTATPTYEDVPVAPVGSGNAPPSLPVKPGSVLSQSPAAGSRVDQDTKVKLTVAK</sequence>
<dbReference type="CDD" id="cd06577">
    <property type="entry name" value="PASTA_pknB"/>
    <property type="match status" value="3"/>
</dbReference>
<evidence type="ECO:0000313" key="4">
    <source>
        <dbReference type="EMBL" id="SPE20255.1"/>
    </source>
</evidence>
<dbReference type="Proteomes" id="UP000239735">
    <property type="component" value="Unassembled WGS sequence"/>
</dbReference>
<evidence type="ECO:0000313" key="5">
    <source>
        <dbReference type="Proteomes" id="UP000239735"/>
    </source>
</evidence>
<accession>A0A2N9LBA8</accession>
<dbReference type="InterPro" id="IPR005543">
    <property type="entry name" value="PASTA_dom"/>
</dbReference>
<evidence type="ECO:0000256" key="2">
    <source>
        <dbReference type="SAM" id="Phobius"/>
    </source>
</evidence>
<gene>
    <name evidence="4" type="ORF">SBA5_290109</name>
</gene>
<protein>
    <submittedName>
        <fullName evidence="4">PASTA domain protein</fullName>
    </submittedName>
</protein>
<evidence type="ECO:0000259" key="3">
    <source>
        <dbReference type="PROSITE" id="PS51178"/>
    </source>
</evidence>
<evidence type="ECO:0000256" key="1">
    <source>
        <dbReference type="SAM" id="MobiDB-lite"/>
    </source>
</evidence>
<keyword evidence="2" id="KW-1133">Transmembrane helix</keyword>